<gene>
    <name evidence="1" type="ORF">HELGO_WM26697</name>
</gene>
<evidence type="ECO:0000313" key="1">
    <source>
        <dbReference type="EMBL" id="CAA6830726.1"/>
    </source>
</evidence>
<proteinExistence type="predicted"/>
<accession>A0A6S6UBR7</accession>
<dbReference type="EMBL" id="CACVAT010000621">
    <property type="protein sequence ID" value="CAA6830726.1"/>
    <property type="molecule type" value="Genomic_DNA"/>
</dbReference>
<protein>
    <submittedName>
        <fullName evidence="1">Uncharacterized protein</fullName>
    </submittedName>
</protein>
<reference evidence="1" key="1">
    <citation type="submission" date="2020-01" db="EMBL/GenBank/DDBJ databases">
        <authorList>
            <person name="Meier V. D."/>
            <person name="Meier V D."/>
        </authorList>
    </citation>
    <scope>NUCLEOTIDE SEQUENCE</scope>
    <source>
        <strain evidence="1">HLG_WM_MAG_09</strain>
    </source>
</reference>
<dbReference type="AlphaFoldDB" id="A0A6S6UBR7"/>
<name>A0A6S6UBR7_9GAMM</name>
<organism evidence="1">
    <name type="scientific">uncultured Thiotrichaceae bacterium</name>
    <dbReference type="NCBI Taxonomy" id="298394"/>
    <lineage>
        <taxon>Bacteria</taxon>
        <taxon>Pseudomonadati</taxon>
        <taxon>Pseudomonadota</taxon>
        <taxon>Gammaproteobacteria</taxon>
        <taxon>Thiotrichales</taxon>
        <taxon>Thiotrichaceae</taxon>
        <taxon>environmental samples</taxon>
    </lineage>
</organism>
<sequence length="47" mass="5414">MVDFPKKHRVAFDGTFDLNAAASEPLAKTNDKQLKKRLKKLTKRIDE</sequence>